<dbReference type="RefSeq" id="WP_308714145.1">
    <property type="nucleotide sequence ID" value="NZ_JAVHUY010000018.1"/>
</dbReference>
<feature type="transmembrane region" description="Helical" evidence="1">
    <location>
        <begin position="37"/>
        <end position="55"/>
    </location>
</feature>
<keyword evidence="1" id="KW-1133">Transmembrane helix</keyword>
<accession>A0ABU0ZIL0</accession>
<keyword evidence="1" id="KW-0472">Membrane</keyword>
<protein>
    <recommendedName>
        <fullName evidence="4">DUF202 domain-containing protein</fullName>
    </recommendedName>
</protein>
<name>A0ABU0ZIL0_9ACTN</name>
<keyword evidence="1" id="KW-0812">Transmembrane</keyword>
<reference evidence="2 3" key="1">
    <citation type="submission" date="2023-08" db="EMBL/GenBank/DDBJ databases">
        <title>Phytohabitans sansha sp. nov., isolated from marine sediment.</title>
        <authorList>
            <person name="Zhao Y."/>
            <person name="Yi K."/>
        </authorList>
    </citation>
    <scope>NUCLEOTIDE SEQUENCE [LARGE SCALE GENOMIC DNA]</scope>
    <source>
        <strain evidence="2 3">ZYX-F-186</strain>
    </source>
</reference>
<evidence type="ECO:0000313" key="3">
    <source>
        <dbReference type="Proteomes" id="UP001230908"/>
    </source>
</evidence>
<feature type="transmembrane region" description="Helical" evidence="1">
    <location>
        <begin position="93"/>
        <end position="116"/>
    </location>
</feature>
<dbReference type="Proteomes" id="UP001230908">
    <property type="component" value="Unassembled WGS sequence"/>
</dbReference>
<dbReference type="EMBL" id="JAVHUY010000018">
    <property type="protein sequence ID" value="MDQ7906867.1"/>
    <property type="molecule type" value="Genomic_DNA"/>
</dbReference>
<organism evidence="2 3">
    <name type="scientific">Phytohabitans maris</name>
    <dbReference type="NCBI Taxonomy" id="3071409"/>
    <lineage>
        <taxon>Bacteria</taxon>
        <taxon>Bacillati</taxon>
        <taxon>Actinomycetota</taxon>
        <taxon>Actinomycetes</taxon>
        <taxon>Micromonosporales</taxon>
        <taxon>Micromonosporaceae</taxon>
    </lineage>
</organism>
<comment type="caution">
    <text evidence="2">The sequence shown here is derived from an EMBL/GenBank/DDBJ whole genome shotgun (WGS) entry which is preliminary data.</text>
</comment>
<feature type="transmembrane region" description="Helical" evidence="1">
    <location>
        <begin position="61"/>
        <end position="81"/>
    </location>
</feature>
<evidence type="ECO:0000313" key="2">
    <source>
        <dbReference type="EMBL" id="MDQ7906867.1"/>
    </source>
</evidence>
<proteinExistence type="predicted"/>
<sequence length="117" mass="13114">MASWFRLARRGAANEFGRRLWRWFAAFELIRWLARRVLPTLLILVALAVAVWLAVRAAGWWLPRLTALAAIAGTLAAAVWLARRYRWELRAGLPRTAVAALALVVAGVLGTAVYHLR</sequence>
<gene>
    <name evidence="2" type="ORF">RB614_20335</name>
</gene>
<evidence type="ECO:0008006" key="4">
    <source>
        <dbReference type="Google" id="ProtNLM"/>
    </source>
</evidence>
<evidence type="ECO:0000256" key="1">
    <source>
        <dbReference type="SAM" id="Phobius"/>
    </source>
</evidence>
<keyword evidence="3" id="KW-1185">Reference proteome</keyword>